<dbReference type="AlphaFoldDB" id="K2JP65"/>
<name>K2JP65_9GAMM</name>
<dbReference type="InterPro" id="IPR035996">
    <property type="entry name" value="4pyrrol_Methylase_sf"/>
</dbReference>
<dbReference type="EMBL" id="AMRI01000015">
    <property type="protein sequence ID" value="EKE72239.1"/>
    <property type="molecule type" value="Genomic_DNA"/>
</dbReference>
<proteinExistence type="predicted"/>
<dbReference type="GO" id="GO:0032259">
    <property type="term" value="P:methylation"/>
    <property type="evidence" value="ECO:0007669"/>
    <property type="project" value="UniProtKB-KW"/>
</dbReference>
<dbReference type="Proteomes" id="UP000006755">
    <property type="component" value="Unassembled WGS sequence"/>
</dbReference>
<dbReference type="OrthoDB" id="1459304at2"/>
<organism evidence="2 3">
    <name type="scientific">Gallaecimonas xiamenensis 3-C-1</name>
    <dbReference type="NCBI Taxonomy" id="745411"/>
    <lineage>
        <taxon>Bacteria</taxon>
        <taxon>Pseudomonadati</taxon>
        <taxon>Pseudomonadota</taxon>
        <taxon>Gammaproteobacteria</taxon>
        <taxon>Enterobacterales</taxon>
        <taxon>Gallaecimonadaceae</taxon>
        <taxon>Gallaecimonas</taxon>
    </lineage>
</organism>
<comment type="caution">
    <text evidence="2">The sequence shown here is derived from an EMBL/GenBank/DDBJ whole genome shotgun (WGS) entry which is preliminary data.</text>
</comment>
<keyword evidence="2" id="KW-0808">Transferase</keyword>
<dbReference type="SUPFAM" id="SSF53790">
    <property type="entry name" value="Tetrapyrrole methylase"/>
    <property type="match status" value="1"/>
</dbReference>
<feature type="domain" description="Tetrapyrrole methylase" evidence="1">
    <location>
        <begin position="3"/>
        <end position="204"/>
    </location>
</feature>
<sequence>MSLVVVGLGITLGRHLSERCLSEIASADTVFALVDGMALAWLKTQRPDLQSLHPSYGDDKSRRLAYREMTDTILAALNQGKQVCAVFYGHPGVFADVPHMAIREARALGFVARMEAGISAEACLYADLGLDPGQRGVQSMEATQFLIFKRVIDPSALLLLWQVGLTGDLTLKRFDTQQAKLALLVEKLSQYYPPNHPVILYEAAQLPIGTHREEHLALGDLPRAQTSQISTLVIAPLTEPLARDEIWIKRLEALQ</sequence>
<reference evidence="2 3" key="1">
    <citation type="journal article" date="2012" name="J. Bacteriol.">
        <title>Genome Sequence of Gallaecimonas xiamenensis Type Strain 3-C-1.</title>
        <authorList>
            <person name="Lai Q."/>
            <person name="Wang L."/>
            <person name="Wang W."/>
            <person name="Shao Z."/>
        </authorList>
    </citation>
    <scope>NUCLEOTIDE SEQUENCE [LARGE SCALE GENOMIC DNA]</scope>
    <source>
        <strain evidence="2 3">3-C-1</strain>
    </source>
</reference>
<evidence type="ECO:0000313" key="3">
    <source>
        <dbReference type="Proteomes" id="UP000006755"/>
    </source>
</evidence>
<dbReference type="CDD" id="cd19916">
    <property type="entry name" value="OphMA_like"/>
    <property type="match status" value="1"/>
</dbReference>
<dbReference type="InterPro" id="IPR000878">
    <property type="entry name" value="4pyrrol_Mease"/>
</dbReference>
<keyword evidence="2" id="KW-0489">Methyltransferase</keyword>
<evidence type="ECO:0000313" key="2">
    <source>
        <dbReference type="EMBL" id="EKE72239.1"/>
    </source>
</evidence>
<dbReference type="RefSeq" id="WP_008485031.1">
    <property type="nucleotide sequence ID" value="NZ_AMRI01000015.1"/>
</dbReference>
<dbReference type="eggNOG" id="COG2241">
    <property type="taxonomic scope" value="Bacteria"/>
</dbReference>
<dbReference type="PATRIC" id="fig|745411.4.peg.2307"/>
<keyword evidence="3" id="KW-1185">Reference proteome</keyword>
<dbReference type="STRING" id="745411.B3C1_11724"/>
<dbReference type="Pfam" id="PF00590">
    <property type="entry name" value="TP_methylase"/>
    <property type="match status" value="1"/>
</dbReference>
<gene>
    <name evidence="2" type="ORF">B3C1_11724</name>
</gene>
<protein>
    <submittedName>
        <fullName evidence="2">Tetrapyrrole methylase family protein</fullName>
    </submittedName>
</protein>
<accession>K2JP65</accession>
<dbReference type="GO" id="GO:0008168">
    <property type="term" value="F:methyltransferase activity"/>
    <property type="evidence" value="ECO:0007669"/>
    <property type="project" value="UniProtKB-KW"/>
</dbReference>
<dbReference type="InterPro" id="IPR014777">
    <property type="entry name" value="4pyrrole_Mease_sub1"/>
</dbReference>
<evidence type="ECO:0000259" key="1">
    <source>
        <dbReference type="Pfam" id="PF00590"/>
    </source>
</evidence>
<dbReference type="Gene3D" id="3.40.1010.10">
    <property type="entry name" value="Cobalt-precorrin-4 Transmethylase, Domain 1"/>
    <property type="match status" value="1"/>
</dbReference>